<protein>
    <submittedName>
        <fullName evidence="1">Uncharacterized protein</fullName>
    </submittedName>
</protein>
<gene>
    <name evidence="1" type="ORF">HanXRQr2_Chr11g0506881</name>
</gene>
<sequence length="88" mass="9518">MELRCTARVLSCERLFRSDGRDPVRDFEGRFIAVTRLELSQEDGEVEEVEVAVTVTDVVKGHFGGGGGGEGGECVCVSLCVWIVVVAE</sequence>
<reference evidence="1" key="1">
    <citation type="journal article" date="2017" name="Nature">
        <title>The sunflower genome provides insights into oil metabolism, flowering and Asterid evolution.</title>
        <authorList>
            <person name="Badouin H."/>
            <person name="Gouzy J."/>
            <person name="Grassa C.J."/>
            <person name="Murat F."/>
            <person name="Staton S.E."/>
            <person name="Cottret L."/>
            <person name="Lelandais-Briere C."/>
            <person name="Owens G.L."/>
            <person name="Carrere S."/>
            <person name="Mayjonade B."/>
            <person name="Legrand L."/>
            <person name="Gill N."/>
            <person name="Kane N.C."/>
            <person name="Bowers J.E."/>
            <person name="Hubner S."/>
            <person name="Bellec A."/>
            <person name="Berard A."/>
            <person name="Berges H."/>
            <person name="Blanchet N."/>
            <person name="Boniface M.C."/>
            <person name="Brunel D."/>
            <person name="Catrice O."/>
            <person name="Chaidir N."/>
            <person name="Claudel C."/>
            <person name="Donnadieu C."/>
            <person name="Faraut T."/>
            <person name="Fievet G."/>
            <person name="Helmstetter N."/>
            <person name="King M."/>
            <person name="Knapp S.J."/>
            <person name="Lai Z."/>
            <person name="Le Paslier M.C."/>
            <person name="Lippi Y."/>
            <person name="Lorenzon L."/>
            <person name="Mandel J.R."/>
            <person name="Marage G."/>
            <person name="Marchand G."/>
            <person name="Marquand E."/>
            <person name="Bret-Mestries E."/>
            <person name="Morien E."/>
            <person name="Nambeesan S."/>
            <person name="Nguyen T."/>
            <person name="Pegot-Espagnet P."/>
            <person name="Pouilly N."/>
            <person name="Raftis F."/>
            <person name="Sallet E."/>
            <person name="Schiex T."/>
            <person name="Thomas J."/>
            <person name="Vandecasteele C."/>
            <person name="Vares D."/>
            <person name="Vear F."/>
            <person name="Vautrin S."/>
            <person name="Crespi M."/>
            <person name="Mangin B."/>
            <person name="Burke J.M."/>
            <person name="Salse J."/>
            <person name="Munos S."/>
            <person name="Vincourt P."/>
            <person name="Rieseberg L.H."/>
            <person name="Langlade N.B."/>
        </authorList>
    </citation>
    <scope>NUCLEOTIDE SEQUENCE</scope>
    <source>
        <tissue evidence="1">Leaves</tissue>
    </source>
</reference>
<evidence type="ECO:0000313" key="1">
    <source>
        <dbReference type="EMBL" id="KAF5783346.1"/>
    </source>
</evidence>
<organism evidence="1 2">
    <name type="scientific">Helianthus annuus</name>
    <name type="common">Common sunflower</name>
    <dbReference type="NCBI Taxonomy" id="4232"/>
    <lineage>
        <taxon>Eukaryota</taxon>
        <taxon>Viridiplantae</taxon>
        <taxon>Streptophyta</taxon>
        <taxon>Embryophyta</taxon>
        <taxon>Tracheophyta</taxon>
        <taxon>Spermatophyta</taxon>
        <taxon>Magnoliopsida</taxon>
        <taxon>eudicotyledons</taxon>
        <taxon>Gunneridae</taxon>
        <taxon>Pentapetalae</taxon>
        <taxon>asterids</taxon>
        <taxon>campanulids</taxon>
        <taxon>Asterales</taxon>
        <taxon>Asteraceae</taxon>
        <taxon>Asteroideae</taxon>
        <taxon>Heliantheae alliance</taxon>
        <taxon>Heliantheae</taxon>
        <taxon>Helianthus</taxon>
    </lineage>
</organism>
<dbReference type="Gramene" id="mRNA:HanXRQr2_Chr11g0506881">
    <property type="protein sequence ID" value="mRNA:HanXRQr2_Chr11g0506881"/>
    <property type="gene ID" value="HanXRQr2_Chr11g0506881"/>
</dbReference>
<dbReference type="EMBL" id="MNCJ02000326">
    <property type="protein sequence ID" value="KAF5783346.1"/>
    <property type="molecule type" value="Genomic_DNA"/>
</dbReference>
<comment type="caution">
    <text evidence="1">The sequence shown here is derived from an EMBL/GenBank/DDBJ whole genome shotgun (WGS) entry which is preliminary data.</text>
</comment>
<reference evidence="1" key="2">
    <citation type="submission" date="2020-06" db="EMBL/GenBank/DDBJ databases">
        <title>Helianthus annuus Genome sequencing and assembly Release 2.</title>
        <authorList>
            <person name="Gouzy J."/>
            <person name="Langlade N."/>
            <person name="Munos S."/>
        </authorList>
    </citation>
    <scope>NUCLEOTIDE SEQUENCE</scope>
    <source>
        <tissue evidence="1">Leaves</tissue>
    </source>
</reference>
<accession>A0A9K3HSA3</accession>
<proteinExistence type="predicted"/>
<name>A0A9K3HSA3_HELAN</name>
<evidence type="ECO:0000313" key="2">
    <source>
        <dbReference type="Proteomes" id="UP000215914"/>
    </source>
</evidence>
<keyword evidence="2" id="KW-1185">Reference proteome</keyword>
<dbReference type="AlphaFoldDB" id="A0A9K3HSA3"/>
<dbReference type="Proteomes" id="UP000215914">
    <property type="component" value="Unassembled WGS sequence"/>
</dbReference>